<dbReference type="EMBL" id="FLRI01000555">
    <property type="protein sequence ID" value="SBT84650.1"/>
    <property type="molecule type" value="Genomic_DNA"/>
</dbReference>
<name>A0A1D3JFT6_PLAOA</name>
<dbReference type="AlphaFoldDB" id="A0A1D3JFT6"/>
<dbReference type="OrthoDB" id="387457at2759"/>
<dbReference type="VEuPathDB" id="PlasmoDB:POWCR01_000012600"/>
<reference evidence="3 4" key="1">
    <citation type="submission" date="2016-06" db="EMBL/GenBank/DDBJ databases">
        <authorList>
            <consortium name="Pathogen Informatics"/>
        </authorList>
    </citation>
    <scope>NUCLEOTIDE SEQUENCE [LARGE SCALE GENOMIC DNA]</scope>
    <source>
        <strain evidence="3">PocGH01</strain>
    </source>
</reference>
<proteinExistence type="predicted"/>
<evidence type="ECO:0000313" key="3">
    <source>
        <dbReference type="EMBL" id="SBT84650.1"/>
    </source>
</evidence>
<dbReference type="Proteomes" id="UP000242942">
    <property type="component" value="Unassembled WGS sequence"/>
</dbReference>
<evidence type="ECO:0000256" key="1">
    <source>
        <dbReference type="SAM" id="Phobius"/>
    </source>
</evidence>
<organism evidence="3 4">
    <name type="scientific">Plasmodium ovale</name>
    <name type="common">malaria parasite P. ovale</name>
    <dbReference type="NCBI Taxonomy" id="36330"/>
    <lineage>
        <taxon>Eukaryota</taxon>
        <taxon>Sar</taxon>
        <taxon>Alveolata</taxon>
        <taxon>Apicomplexa</taxon>
        <taxon>Aconoidasida</taxon>
        <taxon>Haemosporida</taxon>
        <taxon>Plasmodiidae</taxon>
        <taxon>Plasmodium</taxon>
        <taxon>Plasmodium (Plasmodium)</taxon>
    </lineage>
</organism>
<feature type="transmembrane region" description="Helical" evidence="1">
    <location>
        <begin position="258"/>
        <end position="285"/>
    </location>
</feature>
<feature type="transmembrane region" description="Helical" evidence="1">
    <location>
        <begin position="291"/>
        <end position="310"/>
    </location>
</feature>
<keyword evidence="1" id="KW-1133">Transmembrane helix</keyword>
<accession>A0A1D3JFT6</accession>
<dbReference type="VEuPathDB" id="PlasmoDB:PocGH01_00015000"/>
<feature type="signal peptide" evidence="2">
    <location>
        <begin position="1"/>
        <end position="24"/>
    </location>
</feature>
<keyword evidence="1" id="KW-0472">Membrane</keyword>
<evidence type="ECO:0008006" key="5">
    <source>
        <dbReference type="Google" id="ProtNLM"/>
    </source>
</evidence>
<feature type="chain" id="PRO_5008915719" description="Pv-fam-d protein" evidence="2">
    <location>
        <begin position="25"/>
        <end position="339"/>
    </location>
</feature>
<evidence type="ECO:0000256" key="2">
    <source>
        <dbReference type="SAM" id="SignalP"/>
    </source>
</evidence>
<keyword evidence="1" id="KW-0812">Transmembrane</keyword>
<evidence type="ECO:0000313" key="4">
    <source>
        <dbReference type="Proteomes" id="UP000242942"/>
    </source>
</evidence>
<sequence>MLAIIAKSFTFSLLIWTWKHSCELTTCDKLSNKKYCINGSLDTRNRRILKGEADLEYQQRHADLRGRIKNIVDEDDESFWERLNDMKHDDYFRTHFYTPMKDDISPNYFYGSMENDEFPRKINKVRYYDNFEKQDSSYQYCNNVPMKSQKLENKKNSKGFSTMKYDEGYNNLLHDRVRMYADLGVKHNYGNPQISNILKYDNKKKKKSQLNNFLKKMDLKLDIELSRFLKMTSKGNRLFFKRLGLKEKILYIVGKYRIFFPLIFVIALFIGMTCMLAKGTIAAYIGTPSLAFLTALVFVIAVSMGWYYVMKLINIKYVCRKYSTDRKSLKKYEPKELDY</sequence>
<protein>
    <recommendedName>
        <fullName evidence="5">Pv-fam-d protein</fullName>
    </recommendedName>
</protein>
<keyword evidence="4" id="KW-1185">Reference proteome</keyword>
<keyword evidence="2" id="KW-0732">Signal</keyword>
<gene>
    <name evidence="3" type="primary">PocGH01_00015000</name>
    <name evidence="3" type="ORF">POCGH01_00015000</name>
</gene>